<dbReference type="PANTHER" id="PTHR16195:SF16">
    <property type="entry name" value="ZINC FINGER CCHC DOMAIN-CONTAINING PROTEIN 14"/>
    <property type="match status" value="1"/>
</dbReference>
<gene>
    <name evidence="4" type="primary">Bm12865</name>
    <name evidence="4" type="ORF">BM_Bm12865</name>
</gene>
<evidence type="ECO:0000313" key="4">
    <source>
        <dbReference type="EMBL" id="CTP82084.1"/>
    </source>
</evidence>
<dbReference type="InterPro" id="IPR042344">
    <property type="entry name" value="ZCCHC14"/>
</dbReference>
<dbReference type="PANTHER" id="PTHR16195">
    <property type="entry name" value="ZINC FINGER CCHC DOMAIN CONTAINING PROTEIN"/>
    <property type="match status" value="1"/>
</dbReference>
<dbReference type="InterPro" id="IPR058599">
    <property type="entry name" value="PHAT_Smg/ZCCHC2-like"/>
</dbReference>
<dbReference type="AlphaFoldDB" id="A0A1I9GEG0"/>
<reference evidence="4" key="2">
    <citation type="submission" date="2012-12" db="EMBL/GenBank/DDBJ databases">
        <authorList>
            <consortium name="WormBase Consortium"/>
            <person name="Ghedin E."/>
            <person name="Paulini M."/>
        </authorList>
    </citation>
    <scope>NUCLEOTIDE SEQUENCE</scope>
    <source>
        <strain evidence="4">FR3</strain>
    </source>
</reference>
<protein>
    <submittedName>
        <fullName evidence="4">Bm12865</fullName>
    </submittedName>
</protein>
<keyword evidence="2" id="KW-0472">Membrane</keyword>
<dbReference type="SUPFAM" id="SSF64268">
    <property type="entry name" value="PX domain"/>
    <property type="match status" value="1"/>
</dbReference>
<keyword evidence="2" id="KW-1133">Transmembrane helix</keyword>
<keyword evidence="2" id="KW-0812">Transmembrane</keyword>
<proteinExistence type="predicted"/>
<sequence length="695" mass="76153">MRSIANRKKPLKNKEQHEIYFRVTASFVGIEAIVQFFVLNTSSSIVKNYKDFIEMVGRKKRSTSTRNHFAEGVQQYGTGDFGNNSTYRGQFSNASSICRNGSLVDPDYSALTTTFHRRSKQYSNHFNHRNQQNAVNNNTTANMNGNCIARSASRETSSASAGSIISGDPDEDGFLSGSGQEIEPDDLRCIERRSVALMTEKESSCSVSTQTVDGTNSDLLLAVCKMKCSQRVEAVAEVIQCLNAYEQRYIGSCVETAVRSKSLYLRQYELRYNDAYFLQNFVESASYSRLLELAFPMLCLLHSTNRPAATVYMQLVERLCDELIAVSANKSPLEREEMLDSLLMVVSAAQHHAAFSVEHKIRLENIRTYLGALSPQPAAPIEKQSCEASTSENDDVPVVISRLDAEVTNDDSSPNIFSIAIEWSDMKTSYIVRTADQIADLHNRLLDSFPNEAGAQTGNPRVLPYLNRSQPSSILGYIRALPDLPARVLVCPIVRDFFYPSRLESCSFLSAPQSLISRSLPSLIELKKPPTCSNTSSPSSQPLSETPVCHPSLSVTFLPVTTVCSAGVMGCTSVACPPFSMTNVPPPPRGPLLSLARPLSLLATTTNVPAYPSLLSLPPNPNGLSCCNCAGRHPFAYCTQPTMLQIIASGEYRIDYNNMTTALPFEMTGSVASVNNSVSPPSTNFSTPPPAPNSC</sequence>
<dbReference type="EMBL" id="LN857024">
    <property type="protein sequence ID" value="CTP82084.1"/>
    <property type="molecule type" value="Genomic_DNA"/>
</dbReference>
<dbReference type="OMA" id="QCLNAYE"/>
<name>A0A1I9GEG0_BRUMA</name>
<accession>A0A1I9GEG0</accession>
<evidence type="ECO:0000256" key="2">
    <source>
        <dbReference type="SAM" id="Phobius"/>
    </source>
</evidence>
<dbReference type="GO" id="GO:0035091">
    <property type="term" value="F:phosphatidylinositol binding"/>
    <property type="evidence" value="ECO:0007669"/>
    <property type="project" value="InterPro"/>
</dbReference>
<feature type="compositionally biased region" description="Low complexity" evidence="1">
    <location>
        <begin position="676"/>
        <end position="686"/>
    </location>
</feature>
<dbReference type="Gene3D" id="3.30.1520.10">
    <property type="entry name" value="Phox-like domain"/>
    <property type="match status" value="1"/>
</dbReference>
<dbReference type="Pfam" id="PF26034">
    <property type="entry name" value="PHAT_SMAUG"/>
    <property type="match status" value="1"/>
</dbReference>
<dbReference type="InterPro" id="IPR036871">
    <property type="entry name" value="PX_dom_sf"/>
</dbReference>
<feature type="domain" description="SMAUG/ZCCHC2-like PHAT" evidence="3">
    <location>
        <begin position="265"/>
        <end position="370"/>
    </location>
</feature>
<reference evidence="4" key="1">
    <citation type="journal article" date="2007" name="Science">
        <title>Draft genome of the filarial nematode parasite Brugia malayi.</title>
        <authorList>
            <person name="Ghedin E."/>
            <person name="Wang S."/>
            <person name="Spiro D."/>
            <person name="Caler E."/>
            <person name="Zhao Q."/>
            <person name="Crabtree J."/>
            <person name="Allen J.E."/>
            <person name="Delcher A.L."/>
            <person name="Guiliano D.B."/>
            <person name="Miranda-Saavedra D."/>
            <person name="Angiuoli S.V."/>
            <person name="Creasy T."/>
            <person name="Amedeo P."/>
            <person name="Haas B."/>
            <person name="El-Sayed N.M."/>
            <person name="Wortman J.R."/>
            <person name="Feldblyum T."/>
            <person name="Tallon L."/>
            <person name="Schatz M."/>
            <person name="Shumway M."/>
            <person name="Koo H."/>
            <person name="Salzberg S.L."/>
            <person name="Schobel S."/>
            <person name="Pertea M."/>
            <person name="Pop M."/>
            <person name="White O."/>
            <person name="Barton G.J."/>
            <person name="Carlow C.K."/>
            <person name="Crawford M.J."/>
            <person name="Daub J."/>
            <person name="Dimmic M.W."/>
            <person name="Estes C.F."/>
            <person name="Foster J.M."/>
            <person name="Ganatra M."/>
            <person name="Gregory W.F."/>
            <person name="Johnson N.M."/>
            <person name="Jin J."/>
            <person name="Komuniecki R."/>
            <person name="Korf I."/>
            <person name="Kumar S."/>
            <person name="Laney S."/>
            <person name="Li B.W."/>
            <person name="Li W."/>
            <person name="Lindblom T.H."/>
            <person name="Lustigman S."/>
            <person name="Ma D."/>
            <person name="Maina C.V."/>
            <person name="Martin D.M."/>
            <person name="McCarter J.P."/>
            <person name="McReynolds L."/>
            <person name="Mitreva M."/>
            <person name="Nutman T.B."/>
            <person name="Parkinson J."/>
            <person name="Peregrin-Alvarez J.M."/>
            <person name="Poole C."/>
            <person name="Ren Q."/>
            <person name="Saunders L."/>
            <person name="Sluder A.E."/>
            <person name="Smith K."/>
            <person name="Stanke M."/>
            <person name="Unnasch T.R."/>
            <person name="Ware J."/>
            <person name="Wei A.D."/>
            <person name="Weil G."/>
            <person name="Williams D.J."/>
            <person name="Zhang Y."/>
            <person name="Williams S.A."/>
            <person name="Fraser-Liggett C."/>
            <person name="Slatko B."/>
            <person name="Blaxter M.L."/>
            <person name="Scott A.L."/>
        </authorList>
    </citation>
    <scope>NUCLEOTIDE SEQUENCE</scope>
    <source>
        <strain evidence="4">FR3</strain>
    </source>
</reference>
<organism evidence="4">
    <name type="scientific">Brugia malayi</name>
    <name type="common">Filarial nematode worm</name>
    <dbReference type="NCBI Taxonomy" id="6279"/>
    <lineage>
        <taxon>Eukaryota</taxon>
        <taxon>Metazoa</taxon>
        <taxon>Ecdysozoa</taxon>
        <taxon>Nematoda</taxon>
        <taxon>Chromadorea</taxon>
        <taxon>Rhabditida</taxon>
        <taxon>Spirurina</taxon>
        <taxon>Spiruromorpha</taxon>
        <taxon>Filarioidea</taxon>
        <taxon>Onchocercidae</taxon>
        <taxon>Brugia</taxon>
    </lineage>
</organism>
<evidence type="ECO:0000256" key="1">
    <source>
        <dbReference type="SAM" id="MobiDB-lite"/>
    </source>
</evidence>
<feature type="transmembrane region" description="Helical" evidence="2">
    <location>
        <begin position="20"/>
        <end position="39"/>
    </location>
</feature>
<evidence type="ECO:0000259" key="3">
    <source>
        <dbReference type="Pfam" id="PF26034"/>
    </source>
</evidence>
<feature type="region of interest" description="Disordered" evidence="1">
    <location>
        <begin position="676"/>
        <end position="695"/>
    </location>
</feature>